<dbReference type="Proteomes" id="UP000054928">
    <property type="component" value="Unassembled WGS sequence"/>
</dbReference>
<feature type="signal peptide" evidence="1">
    <location>
        <begin position="1"/>
        <end position="17"/>
    </location>
</feature>
<dbReference type="AlphaFoldDB" id="A0A0P1AHJ3"/>
<sequence length="167" mass="18411">MALVLLVSTQLTTIGKALPKQGAPISSKPPPLIMTTLRLSRKQSVVTACSPFRHFSYATSHTSSRGRAMKYRQCVALRASSDDAKYPVLSRLEAFIYRMKAHHNHCNASLASEVGLPPSYCPKSHEDAFFVSPVADKGDVAHVTVHIYSYAHLKSDSECIVNYFQSL</sequence>
<keyword evidence="3" id="KW-1185">Reference proteome</keyword>
<evidence type="ECO:0000256" key="1">
    <source>
        <dbReference type="SAM" id="SignalP"/>
    </source>
</evidence>
<reference evidence="3" key="1">
    <citation type="submission" date="2014-09" db="EMBL/GenBank/DDBJ databases">
        <authorList>
            <person name="Sharma Rahul"/>
            <person name="Thines Marco"/>
        </authorList>
    </citation>
    <scope>NUCLEOTIDE SEQUENCE [LARGE SCALE GENOMIC DNA]</scope>
</reference>
<dbReference type="RefSeq" id="XP_024576808.1">
    <property type="nucleotide sequence ID" value="XM_024726097.1"/>
</dbReference>
<accession>A0A0P1AHJ3</accession>
<evidence type="ECO:0000313" key="2">
    <source>
        <dbReference type="EMBL" id="CEG40439.1"/>
    </source>
</evidence>
<keyword evidence="1" id="KW-0732">Signal</keyword>
<proteinExistence type="predicted"/>
<dbReference type="EMBL" id="CCYD01000501">
    <property type="protein sequence ID" value="CEG40439.1"/>
    <property type="molecule type" value="Genomic_DNA"/>
</dbReference>
<dbReference type="GeneID" id="36405694"/>
<organism evidence="2 3">
    <name type="scientific">Plasmopara halstedii</name>
    <name type="common">Downy mildew of sunflower</name>
    <dbReference type="NCBI Taxonomy" id="4781"/>
    <lineage>
        <taxon>Eukaryota</taxon>
        <taxon>Sar</taxon>
        <taxon>Stramenopiles</taxon>
        <taxon>Oomycota</taxon>
        <taxon>Peronosporomycetes</taxon>
        <taxon>Peronosporales</taxon>
        <taxon>Peronosporaceae</taxon>
        <taxon>Plasmopara</taxon>
    </lineage>
</organism>
<protein>
    <submittedName>
        <fullName evidence="2">Uncharacterized protein</fullName>
    </submittedName>
</protein>
<name>A0A0P1AHJ3_PLAHL</name>
<feature type="chain" id="PRO_5006058670" evidence="1">
    <location>
        <begin position="18"/>
        <end position="167"/>
    </location>
</feature>
<evidence type="ECO:0000313" key="3">
    <source>
        <dbReference type="Proteomes" id="UP000054928"/>
    </source>
</evidence>